<keyword evidence="4" id="KW-0378">Hydrolase</keyword>
<dbReference type="AlphaFoldDB" id="A0A4Y3HY91"/>
<dbReference type="InterPro" id="IPR024588">
    <property type="entry name" value="YejM_N"/>
</dbReference>
<dbReference type="PANTHER" id="PTHR43751:SF3">
    <property type="entry name" value="SULFATASE N-TERMINAL DOMAIN-CONTAINING PROTEIN"/>
    <property type="match status" value="1"/>
</dbReference>
<dbReference type="Proteomes" id="UP000318717">
    <property type="component" value="Unassembled WGS sequence"/>
</dbReference>
<dbReference type="RefSeq" id="WP_141346126.1">
    <property type="nucleotide sequence ID" value="NZ_BJLF01000011.1"/>
</dbReference>
<dbReference type="Gene3D" id="3.40.720.10">
    <property type="entry name" value="Alkaline Phosphatase, subunit A"/>
    <property type="match status" value="1"/>
</dbReference>
<evidence type="ECO:0000313" key="4">
    <source>
        <dbReference type="EMBL" id="GEA51652.1"/>
    </source>
</evidence>
<dbReference type="PIRSF" id="PIRSF004950">
    <property type="entry name" value="Mmb_sulf_HI0842"/>
    <property type="match status" value="1"/>
</dbReference>
<gene>
    <name evidence="4" type="ORF">VIN01S_24560</name>
</gene>
<dbReference type="InterPro" id="IPR052701">
    <property type="entry name" value="GAG_Ulvan_Degrading_Sulfatases"/>
</dbReference>
<dbReference type="OrthoDB" id="236686at2"/>
<feature type="transmembrane region" description="Helical" evidence="1">
    <location>
        <begin position="135"/>
        <end position="156"/>
    </location>
</feature>
<dbReference type="GO" id="GO:0016787">
    <property type="term" value="F:hydrolase activity"/>
    <property type="evidence" value="ECO:0007669"/>
    <property type="project" value="UniProtKB-KW"/>
</dbReference>
<feature type="transmembrane region" description="Helical" evidence="1">
    <location>
        <begin position="21"/>
        <end position="39"/>
    </location>
</feature>
<dbReference type="EMBL" id="BJLF01000011">
    <property type="protein sequence ID" value="GEA51652.1"/>
    <property type="molecule type" value="Genomic_DNA"/>
</dbReference>
<dbReference type="Pfam" id="PF11893">
    <property type="entry name" value="DUF3413"/>
    <property type="match status" value="1"/>
</dbReference>
<dbReference type="InterPro" id="IPR012159">
    <property type="entry name" value="YejM-like"/>
</dbReference>
<sequence length="599" mass="69285">MVDSGNSYAERVSRLVSWGHWFSFFNVIVAMLIGTRYIAESPWPETLLGQLYLFSSWVGHFGFLVFGLYVLCLFPITFVVPNFKLFRIVGVLASTVGLTVLLLDTQAYQELNLHLNPIVWELLLSDDKNAINAKWQTLFVLVPIIFFVQLALAEWVWRKQRKLSHKRIGRPIAVVFFVSFIFSHLVYIWADATFYNPITNQRANFPLSYPMTAKTFLERQGWFDREEYQQRVERGEANTEVLTYPLETLKVSKSKSKNYNLMMIVVEDLRSDSMTPETMPALSEFATQNQNFSHHYSSGNDNYASFGLFYGIPATYSANVRHHETQPLFVEQLQYRNYDMAFFSGNDFSSNIYDDVILSGLDDNLTEQISKSDKAAVANWQQWLDNEGNKNWFSLLHLTQMQQFEDHVSDVSGKNAEAVLRQAYNTTASKIDTSIEQVLTALQDKELLNNTIVVITSDHGWEFNETNTNSWGSNSNYSKYQLQVPMVIHWPNKRAKEWTHVSSHFDLSVTLMQDLLGVTSNPADFSSGQNLFNDKKRRWTMAGDAREFALISPNEITVLDRYGNYKVFDHNYRRQRDVKPKLSVIMQGLSETKRFYEQQ</sequence>
<keyword evidence="1" id="KW-0812">Transmembrane</keyword>
<keyword evidence="1" id="KW-1133">Transmembrane helix</keyword>
<proteinExistence type="predicted"/>
<evidence type="ECO:0000259" key="2">
    <source>
        <dbReference type="Pfam" id="PF00884"/>
    </source>
</evidence>
<feature type="transmembrane region" description="Helical" evidence="1">
    <location>
        <begin position="168"/>
        <end position="190"/>
    </location>
</feature>
<name>A0A4Y3HY91_9VIBR</name>
<evidence type="ECO:0000259" key="3">
    <source>
        <dbReference type="Pfam" id="PF11893"/>
    </source>
</evidence>
<dbReference type="Pfam" id="PF00884">
    <property type="entry name" value="Sulfatase"/>
    <property type="match status" value="1"/>
</dbReference>
<dbReference type="SUPFAM" id="SSF53649">
    <property type="entry name" value="Alkaline phosphatase-like"/>
    <property type="match status" value="1"/>
</dbReference>
<evidence type="ECO:0000313" key="5">
    <source>
        <dbReference type="Proteomes" id="UP000318717"/>
    </source>
</evidence>
<accession>A0A4Y3HY91</accession>
<dbReference type="InterPro" id="IPR017850">
    <property type="entry name" value="Alkaline_phosphatase_core_sf"/>
</dbReference>
<reference evidence="4 5" key="1">
    <citation type="submission" date="2019-06" db="EMBL/GenBank/DDBJ databases">
        <title>Whole genome shotgun sequence of Vibrio inusitatus NBRC 102082.</title>
        <authorList>
            <person name="Hosoyama A."/>
            <person name="Uohara A."/>
            <person name="Ohji S."/>
            <person name="Ichikawa N."/>
        </authorList>
    </citation>
    <scope>NUCLEOTIDE SEQUENCE [LARGE SCALE GENOMIC DNA]</scope>
    <source>
        <strain evidence="4 5">NBRC 102082</strain>
    </source>
</reference>
<organism evidence="4 5">
    <name type="scientific">Vibrio inusitatus NBRC 102082</name>
    <dbReference type="NCBI Taxonomy" id="1219070"/>
    <lineage>
        <taxon>Bacteria</taxon>
        <taxon>Pseudomonadati</taxon>
        <taxon>Pseudomonadota</taxon>
        <taxon>Gammaproteobacteria</taxon>
        <taxon>Vibrionales</taxon>
        <taxon>Vibrionaceae</taxon>
        <taxon>Vibrio</taxon>
    </lineage>
</organism>
<dbReference type="InterPro" id="IPR000917">
    <property type="entry name" value="Sulfatase_N"/>
</dbReference>
<comment type="caution">
    <text evidence="4">The sequence shown here is derived from an EMBL/GenBank/DDBJ whole genome shotgun (WGS) entry which is preliminary data.</text>
</comment>
<feature type="domain" description="Inner membrane protein YejM N-terminal" evidence="3">
    <location>
        <begin position="6"/>
        <end position="250"/>
    </location>
</feature>
<keyword evidence="5" id="KW-1185">Reference proteome</keyword>
<keyword evidence="1" id="KW-0472">Membrane</keyword>
<protein>
    <submittedName>
        <fullName evidence="4">Hydrolase</fullName>
    </submittedName>
</protein>
<feature type="domain" description="Sulfatase N-terminal" evidence="2">
    <location>
        <begin position="260"/>
        <end position="513"/>
    </location>
</feature>
<feature type="transmembrane region" description="Helical" evidence="1">
    <location>
        <begin position="85"/>
        <end position="103"/>
    </location>
</feature>
<dbReference type="PANTHER" id="PTHR43751">
    <property type="entry name" value="SULFATASE"/>
    <property type="match status" value="1"/>
</dbReference>
<feature type="transmembrane region" description="Helical" evidence="1">
    <location>
        <begin position="51"/>
        <end position="73"/>
    </location>
</feature>
<evidence type="ECO:0000256" key="1">
    <source>
        <dbReference type="SAM" id="Phobius"/>
    </source>
</evidence>